<sequence>MFMVGTLAGVSDLINEFPVYGGQAVRYAVGALVLLAMARLLGQRFVRLGLRETVLLVLLTLTGLVLFNVAVIESTRHAGPALAGTVLGTVPLALALVGGRRPAPHVLVGASVVVAGATIATGLGTGNLPGLLWSLVALACEVSFSLLALPLLPRLGAVRVSAYTTALAVPLFLTLGLVTDGAAGMLRTPTVAEGLGFAYLSIAVTVGAFFLWYTALPRLGPARAGLFAGLIPVGAIVTGAVLGLATPTPADLVGAGLVITGIVIGLYGRRPRPAAGGESVEEPEVIHRQPVG</sequence>
<keyword evidence="3" id="KW-1003">Cell membrane</keyword>
<dbReference type="AlphaFoldDB" id="A0A366LXQ3"/>
<feature type="transmembrane region" description="Helical" evidence="7">
    <location>
        <begin position="160"/>
        <end position="179"/>
    </location>
</feature>
<dbReference type="InterPro" id="IPR000620">
    <property type="entry name" value="EamA_dom"/>
</dbReference>
<dbReference type="GO" id="GO:0005886">
    <property type="term" value="C:plasma membrane"/>
    <property type="evidence" value="ECO:0007669"/>
    <property type="project" value="UniProtKB-SubCell"/>
</dbReference>
<organism evidence="9 10">
    <name type="scientific">Spongiactinospora rosea</name>
    <dbReference type="NCBI Taxonomy" id="2248750"/>
    <lineage>
        <taxon>Bacteria</taxon>
        <taxon>Bacillati</taxon>
        <taxon>Actinomycetota</taxon>
        <taxon>Actinomycetes</taxon>
        <taxon>Streptosporangiales</taxon>
        <taxon>Streptosporangiaceae</taxon>
        <taxon>Spongiactinospora</taxon>
    </lineage>
</organism>
<accession>A0A366LXQ3</accession>
<comment type="similarity">
    <text evidence="2">Belongs to the EamA transporter family.</text>
</comment>
<feature type="transmembrane region" description="Helical" evidence="7">
    <location>
        <begin position="225"/>
        <end position="246"/>
    </location>
</feature>
<proteinExistence type="inferred from homology"/>
<evidence type="ECO:0000256" key="2">
    <source>
        <dbReference type="ARBA" id="ARBA00007362"/>
    </source>
</evidence>
<evidence type="ECO:0000313" key="9">
    <source>
        <dbReference type="EMBL" id="RBQ18748.1"/>
    </source>
</evidence>
<dbReference type="PANTHER" id="PTHR42920">
    <property type="entry name" value="OS03G0707200 PROTEIN-RELATED"/>
    <property type="match status" value="1"/>
</dbReference>
<feature type="transmembrane region" description="Helical" evidence="7">
    <location>
        <begin position="191"/>
        <end position="213"/>
    </location>
</feature>
<feature type="transmembrane region" description="Helical" evidence="7">
    <location>
        <begin position="252"/>
        <end position="268"/>
    </location>
</feature>
<dbReference type="SUPFAM" id="SSF103481">
    <property type="entry name" value="Multidrug resistance efflux transporter EmrE"/>
    <property type="match status" value="2"/>
</dbReference>
<feature type="transmembrane region" description="Helical" evidence="7">
    <location>
        <begin position="78"/>
        <end position="99"/>
    </location>
</feature>
<gene>
    <name evidence="9" type="ORF">DP939_19235</name>
</gene>
<keyword evidence="10" id="KW-1185">Reference proteome</keyword>
<dbReference type="Pfam" id="PF00892">
    <property type="entry name" value="EamA"/>
    <property type="match status" value="1"/>
</dbReference>
<feature type="transmembrane region" description="Helical" evidence="7">
    <location>
        <begin position="54"/>
        <end position="72"/>
    </location>
</feature>
<evidence type="ECO:0000256" key="3">
    <source>
        <dbReference type="ARBA" id="ARBA00022475"/>
    </source>
</evidence>
<keyword evidence="5 7" id="KW-1133">Transmembrane helix</keyword>
<evidence type="ECO:0000259" key="8">
    <source>
        <dbReference type="Pfam" id="PF00892"/>
    </source>
</evidence>
<feature type="transmembrane region" description="Helical" evidence="7">
    <location>
        <begin position="131"/>
        <end position="153"/>
    </location>
</feature>
<comment type="caution">
    <text evidence="9">The sequence shown here is derived from an EMBL/GenBank/DDBJ whole genome shotgun (WGS) entry which is preliminary data.</text>
</comment>
<comment type="subcellular location">
    <subcellularLocation>
        <location evidence="1">Cell membrane</location>
        <topology evidence="1">Multi-pass membrane protein</topology>
    </subcellularLocation>
</comment>
<dbReference type="InterPro" id="IPR051258">
    <property type="entry name" value="Diverse_Substrate_Transporter"/>
</dbReference>
<keyword evidence="4 7" id="KW-0812">Transmembrane</keyword>
<name>A0A366LXQ3_9ACTN</name>
<dbReference type="Proteomes" id="UP000253303">
    <property type="component" value="Unassembled WGS sequence"/>
</dbReference>
<protein>
    <submittedName>
        <fullName evidence="9">EamA family transporter</fullName>
    </submittedName>
</protein>
<evidence type="ECO:0000256" key="7">
    <source>
        <dbReference type="SAM" id="Phobius"/>
    </source>
</evidence>
<keyword evidence="6 7" id="KW-0472">Membrane</keyword>
<dbReference type="InterPro" id="IPR037185">
    <property type="entry name" value="EmrE-like"/>
</dbReference>
<feature type="transmembrane region" description="Helical" evidence="7">
    <location>
        <begin position="24"/>
        <end position="42"/>
    </location>
</feature>
<dbReference type="OrthoDB" id="5150004at2"/>
<dbReference type="PANTHER" id="PTHR42920:SF11">
    <property type="entry name" value="INNER MEMBRANE PROTEIN YTFF"/>
    <property type="match status" value="1"/>
</dbReference>
<evidence type="ECO:0000256" key="4">
    <source>
        <dbReference type="ARBA" id="ARBA00022692"/>
    </source>
</evidence>
<dbReference type="EMBL" id="QMEY01000007">
    <property type="protein sequence ID" value="RBQ18748.1"/>
    <property type="molecule type" value="Genomic_DNA"/>
</dbReference>
<evidence type="ECO:0000256" key="1">
    <source>
        <dbReference type="ARBA" id="ARBA00004651"/>
    </source>
</evidence>
<feature type="domain" description="EamA" evidence="8">
    <location>
        <begin position="129"/>
        <end position="264"/>
    </location>
</feature>
<feature type="transmembrane region" description="Helical" evidence="7">
    <location>
        <begin position="106"/>
        <end position="125"/>
    </location>
</feature>
<evidence type="ECO:0000313" key="10">
    <source>
        <dbReference type="Proteomes" id="UP000253303"/>
    </source>
</evidence>
<evidence type="ECO:0000256" key="6">
    <source>
        <dbReference type="ARBA" id="ARBA00023136"/>
    </source>
</evidence>
<reference evidence="9 10" key="1">
    <citation type="submission" date="2018-06" db="EMBL/GenBank/DDBJ databases">
        <title>Sphaerisporangium craniellae sp. nov., isolated from a marine sponge in the South China Sea.</title>
        <authorList>
            <person name="Li L."/>
        </authorList>
    </citation>
    <scope>NUCLEOTIDE SEQUENCE [LARGE SCALE GENOMIC DNA]</scope>
    <source>
        <strain evidence="9 10">LHW63015</strain>
    </source>
</reference>
<evidence type="ECO:0000256" key="5">
    <source>
        <dbReference type="ARBA" id="ARBA00022989"/>
    </source>
</evidence>